<dbReference type="AlphaFoldDB" id="A0AAP2GLI2"/>
<reference evidence="1 2" key="1">
    <citation type="submission" date="2021-05" db="EMBL/GenBank/DDBJ databases">
        <title>A Polyphasic approach of four new species of the genus Ohtaekwangia: Ohtaekwangia histidinii sp. nov., Ohtaekwangia cretensis sp. nov., Ohtaekwangia indiensis sp. nov., Ohtaekwangia reichenbachii sp. nov. from diverse environment.</title>
        <authorList>
            <person name="Octaviana S."/>
        </authorList>
    </citation>
    <scope>NUCLEOTIDE SEQUENCE [LARGE SCALE GENOMIC DNA]</scope>
    <source>
        <strain evidence="1 2">PWU4</strain>
    </source>
</reference>
<gene>
    <name evidence="1" type="ORF">KK083_24890</name>
</gene>
<protein>
    <recommendedName>
        <fullName evidence="3">Universal stress protein</fullName>
    </recommendedName>
</protein>
<dbReference type="Proteomes" id="UP001319200">
    <property type="component" value="Unassembled WGS sequence"/>
</dbReference>
<keyword evidence="2" id="KW-1185">Reference proteome</keyword>
<accession>A0AAP2GLI2</accession>
<organism evidence="1 2">
    <name type="scientific">Chryseosolibacter histidini</name>
    <dbReference type="NCBI Taxonomy" id="2782349"/>
    <lineage>
        <taxon>Bacteria</taxon>
        <taxon>Pseudomonadati</taxon>
        <taxon>Bacteroidota</taxon>
        <taxon>Cytophagia</taxon>
        <taxon>Cytophagales</taxon>
        <taxon>Chryseotaleaceae</taxon>
        <taxon>Chryseosolibacter</taxon>
    </lineage>
</organism>
<dbReference type="RefSeq" id="WP_254168527.1">
    <property type="nucleotide sequence ID" value="NZ_JAHESF010000035.1"/>
</dbReference>
<comment type="caution">
    <text evidence="1">The sequence shown here is derived from an EMBL/GenBank/DDBJ whole genome shotgun (WGS) entry which is preliminary data.</text>
</comment>
<dbReference type="Gene3D" id="3.40.50.12370">
    <property type="match status" value="1"/>
</dbReference>
<evidence type="ECO:0000313" key="2">
    <source>
        <dbReference type="Proteomes" id="UP001319200"/>
    </source>
</evidence>
<proteinExistence type="predicted"/>
<name>A0AAP2GLI2_9BACT</name>
<sequence length="226" mass="25825">MKKKVLIPTTFEEDTKTALRLATDIYQGSAAEITLCTISEISDSITELLFLDAKDHIDVSKRDAIISFWNQHKKAAHEKAEVSLHHQFGLSQPKFNRMMERFEPDMVVVPQSFQQSPEYIHQFALRLFHTSRYPMMLLPGNAETVKGIQRALYLDESQQQASSVAVQQYPFHVIHKSMVEGQEYGSTRTIVEKMQIDLIVKPKRKKGLPVEHDRDAGTFGLPILTI</sequence>
<evidence type="ECO:0008006" key="3">
    <source>
        <dbReference type="Google" id="ProtNLM"/>
    </source>
</evidence>
<evidence type="ECO:0000313" key="1">
    <source>
        <dbReference type="EMBL" id="MBT1700149.1"/>
    </source>
</evidence>
<dbReference type="SUPFAM" id="SSF52402">
    <property type="entry name" value="Adenine nucleotide alpha hydrolases-like"/>
    <property type="match status" value="1"/>
</dbReference>
<dbReference type="EMBL" id="JAHESF010000035">
    <property type="protein sequence ID" value="MBT1700149.1"/>
    <property type="molecule type" value="Genomic_DNA"/>
</dbReference>